<organism evidence="2 3">
    <name type="scientific">Phocicoccus schoeneichii</name>
    <dbReference type="NCBI Taxonomy" id="1812261"/>
    <lineage>
        <taxon>Bacteria</taxon>
        <taxon>Bacillati</taxon>
        <taxon>Bacillota</taxon>
        <taxon>Bacilli</taxon>
        <taxon>Bacillales</taxon>
        <taxon>Salinicoccaceae</taxon>
        <taxon>Phocicoccus</taxon>
    </lineage>
</organism>
<feature type="transmembrane region" description="Helical" evidence="1">
    <location>
        <begin position="58"/>
        <end position="78"/>
    </location>
</feature>
<dbReference type="EMBL" id="CAJEWE010000010">
    <property type="protein sequence ID" value="CAD2078089.1"/>
    <property type="molecule type" value="Genomic_DNA"/>
</dbReference>
<reference evidence="2 3" key="1">
    <citation type="submission" date="2020-07" db="EMBL/GenBank/DDBJ databases">
        <authorList>
            <person name="Criscuolo A."/>
        </authorList>
    </citation>
    <scope>NUCLEOTIDE SEQUENCE [LARGE SCALE GENOMIC DNA]</scope>
    <source>
        <strain evidence="3">CIP 111030</strain>
    </source>
</reference>
<dbReference type="AlphaFoldDB" id="A0A6V7RKN7"/>
<accession>A0A6V7RKN7</accession>
<evidence type="ECO:0000313" key="3">
    <source>
        <dbReference type="Proteomes" id="UP000521032"/>
    </source>
</evidence>
<keyword evidence="1" id="KW-0812">Transmembrane</keyword>
<keyword evidence="1" id="KW-1133">Transmembrane helix</keyword>
<keyword evidence="3" id="KW-1185">Reference proteome</keyword>
<name>A0A6V7RKN7_9BACL</name>
<proteinExistence type="predicted"/>
<feature type="transmembrane region" description="Helical" evidence="1">
    <location>
        <begin position="34"/>
        <end position="51"/>
    </location>
</feature>
<keyword evidence="1" id="KW-0472">Membrane</keyword>
<evidence type="ECO:0000256" key="1">
    <source>
        <dbReference type="SAM" id="Phobius"/>
    </source>
</evidence>
<dbReference type="RefSeq" id="WP_186088233.1">
    <property type="nucleotide sequence ID" value="NZ_BMDB01000001.1"/>
</dbReference>
<comment type="caution">
    <text evidence="2">The sequence shown here is derived from an EMBL/GenBank/DDBJ whole genome shotgun (WGS) entry which is preliminary data.</text>
</comment>
<evidence type="ECO:0000313" key="2">
    <source>
        <dbReference type="EMBL" id="CAD2078089.1"/>
    </source>
</evidence>
<protein>
    <submittedName>
        <fullName evidence="2">Uncharacterized protein</fullName>
    </submittedName>
</protein>
<dbReference type="Proteomes" id="UP000521032">
    <property type="component" value="Unassembled WGS sequence"/>
</dbReference>
<gene>
    <name evidence="2" type="ORF">JEOSCH030_01451</name>
</gene>
<sequence length="88" mass="10392">MIKRLVVLFILTLLVIGIMNYSGVYNLEFTGTNVLYSYLVILALYTLYMIFYKFFKAIVGLFMFAIILFIIYYIYNFITGNSLDFMPF</sequence>